<dbReference type="InterPro" id="IPR054488">
    <property type="entry name" value="ThcOx_dom2"/>
</dbReference>
<dbReference type="AlphaFoldDB" id="A0A3A9ZKJ4"/>
<comment type="caution">
    <text evidence="3">The sequence shown here is derived from an EMBL/GenBank/DDBJ whole genome shotgun (WGS) entry which is preliminary data.</text>
</comment>
<dbReference type="Pfam" id="PF00881">
    <property type="entry name" value="Nitroreductase"/>
    <property type="match status" value="1"/>
</dbReference>
<dbReference type="InterPro" id="IPR000415">
    <property type="entry name" value="Nitroreductase-like"/>
</dbReference>
<dbReference type="Gene3D" id="3.40.109.10">
    <property type="entry name" value="NADH Oxidase"/>
    <property type="match status" value="1"/>
</dbReference>
<dbReference type="InterPro" id="IPR029479">
    <property type="entry name" value="Nitroreductase"/>
</dbReference>
<gene>
    <name evidence="3" type="ORF">D7223_13820</name>
</gene>
<dbReference type="NCBIfam" id="TIGR03605">
    <property type="entry name" value="antibiot_sagB"/>
    <property type="match status" value="1"/>
</dbReference>
<sequence>MTGVVVAPLWTGFDLGPAPGVRVTPGPGPTLTRGRETVALPTVAAGAWRDLAYGRLTATALREATRGRPADRIAATVALDVLDAGGWLSYHAGGDPPALVAWRRGTATLPPPPADPAAETFGLSRFCHVVARDGDLLATAPAYGFDVAVRDHRLWRILSLLARPRRPAELTDADDGDLLAAAWPLLLATGVVVATGVEDRPPLRYWEPADLLAHGESREGLRRKPFGGTYRFAEPQPEPVRPPSTDQRVDLPSPAPGALPEGHLFRVLAERRSVRRGGAEPITLGQLGEFLHRCARTTAEYHTDHGVVRTRPYPSGGAIHELDLTLVVHRVAGLDPGGYAYRPAEHRLDRLPAAGAPERRLLDDAAVSTMRTAPPDVLVLIGADLPRLAWKYEGIAYALVLKHVGVLMQTMYLVATAMRLAPCAVGGGDAAQAALLTRLDPFARPVVGEFILGSGPDDDTDPTE</sequence>
<reference evidence="3 4" key="1">
    <citation type="journal article" date="2004" name="Syst. Appl. Microbiol.">
        <title>Cryptoendolithic actinomycetes from antarctic sandstone rock samples: Micromonospora endolithica sp. nov. and two isolates related to Micromonospora coerulea Jensen 1932.</title>
        <authorList>
            <person name="Hirsch P."/>
            <person name="Mevs U."/>
            <person name="Kroppenstedt R.M."/>
            <person name="Schumann P."/>
            <person name="Stackebrandt E."/>
        </authorList>
    </citation>
    <scope>NUCLEOTIDE SEQUENCE [LARGE SCALE GENOMIC DNA]</scope>
    <source>
        <strain evidence="3 4">JCM 12677</strain>
    </source>
</reference>
<feature type="domain" description="Cyanobactin oxidase ThcOx second" evidence="2">
    <location>
        <begin position="123"/>
        <end position="220"/>
    </location>
</feature>
<dbReference type="SUPFAM" id="SSF55469">
    <property type="entry name" value="FMN-dependent nitroreductase-like"/>
    <property type="match status" value="1"/>
</dbReference>
<evidence type="ECO:0000259" key="1">
    <source>
        <dbReference type="Pfam" id="PF00881"/>
    </source>
</evidence>
<dbReference type="PANTHER" id="PTHR43745:SF2">
    <property type="entry name" value="NITROREDUCTASE MJ1384-RELATED"/>
    <property type="match status" value="1"/>
</dbReference>
<dbReference type="OrthoDB" id="3723182at2"/>
<dbReference type="RefSeq" id="WP_120728776.1">
    <property type="nucleotide sequence ID" value="NZ_RBAK01000004.1"/>
</dbReference>
<dbReference type="GO" id="GO:0016491">
    <property type="term" value="F:oxidoreductase activity"/>
    <property type="evidence" value="ECO:0007669"/>
    <property type="project" value="InterPro"/>
</dbReference>
<protein>
    <submittedName>
        <fullName evidence="3">SagB/ThcOx family dehydrogenase</fullName>
    </submittedName>
</protein>
<evidence type="ECO:0000313" key="4">
    <source>
        <dbReference type="Proteomes" id="UP000281726"/>
    </source>
</evidence>
<proteinExistence type="predicted"/>
<dbReference type="InterPro" id="IPR020051">
    <property type="entry name" value="SagB-type_dehydrogenase"/>
</dbReference>
<dbReference type="EMBL" id="RBAK01000004">
    <property type="protein sequence ID" value="RKN47816.1"/>
    <property type="molecule type" value="Genomic_DNA"/>
</dbReference>
<dbReference type="CDD" id="cd02142">
    <property type="entry name" value="McbC_SagB-like_oxidoreductase"/>
    <property type="match status" value="1"/>
</dbReference>
<keyword evidence="4" id="KW-1185">Reference proteome</keyword>
<evidence type="ECO:0000259" key="2">
    <source>
        <dbReference type="Pfam" id="PF22767"/>
    </source>
</evidence>
<dbReference type="Proteomes" id="UP000281726">
    <property type="component" value="Unassembled WGS sequence"/>
</dbReference>
<accession>A0A3A9ZKJ4</accession>
<evidence type="ECO:0000313" key="3">
    <source>
        <dbReference type="EMBL" id="RKN47816.1"/>
    </source>
</evidence>
<feature type="domain" description="Nitroreductase" evidence="1">
    <location>
        <begin position="269"/>
        <end position="446"/>
    </location>
</feature>
<dbReference type="InterPro" id="IPR052544">
    <property type="entry name" value="Bacteriocin_Proc_Enz"/>
</dbReference>
<organism evidence="3 4">
    <name type="scientific">Micromonospora endolithica</name>
    <dbReference type="NCBI Taxonomy" id="230091"/>
    <lineage>
        <taxon>Bacteria</taxon>
        <taxon>Bacillati</taxon>
        <taxon>Actinomycetota</taxon>
        <taxon>Actinomycetes</taxon>
        <taxon>Micromonosporales</taxon>
        <taxon>Micromonosporaceae</taxon>
        <taxon>Micromonospora</taxon>
    </lineage>
</organism>
<dbReference type="PANTHER" id="PTHR43745">
    <property type="entry name" value="NITROREDUCTASE MJ1384-RELATED"/>
    <property type="match status" value="1"/>
</dbReference>
<dbReference type="Pfam" id="PF22767">
    <property type="entry name" value="ThcOx"/>
    <property type="match status" value="1"/>
</dbReference>
<name>A0A3A9ZKJ4_9ACTN</name>